<dbReference type="GO" id="GO:0004475">
    <property type="term" value="F:mannose-1-phosphate guanylyltransferase (GTP) activity"/>
    <property type="evidence" value="ECO:0007669"/>
    <property type="project" value="TreeGrafter"/>
</dbReference>
<accession>A0A3B0WFN8</accession>
<proteinExistence type="predicted"/>
<dbReference type="GO" id="GO:0009298">
    <property type="term" value="P:GDP-mannose biosynthetic process"/>
    <property type="evidence" value="ECO:0007669"/>
    <property type="project" value="TreeGrafter"/>
</dbReference>
<dbReference type="CDD" id="cd02213">
    <property type="entry name" value="cupin_PMI_typeII_C"/>
    <property type="match status" value="1"/>
</dbReference>
<dbReference type="Gene3D" id="2.60.120.10">
    <property type="entry name" value="Jelly Rolls"/>
    <property type="match status" value="1"/>
</dbReference>
<dbReference type="Pfam" id="PF13439">
    <property type="entry name" value="Glyco_transf_4"/>
    <property type="match status" value="1"/>
</dbReference>
<dbReference type="SUPFAM" id="SSF53756">
    <property type="entry name" value="UDP-Glycosyltransferase/glycogen phosphorylase"/>
    <property type="match status" value="1"/>
</dbReference>
<dbReference type="InterPro" id="IPR051161">
    <property type="entry name" value="Mannose-6P_isomerase_type2"/>
</dbReference>
<dbReference type="CDD" id="cd03802">
    <property type="entry name" value="GT4_AviGT4-like"/>
    <property type="match status" value="1"/>
</dbReference>
<dbReference type="GO" id="GO:0005976">
    <property type="term" value="P:polysaccharide metabolic process"/>
    <property type="evidence" value="ECO:0007669"/>
    <property type="project" value="InterPro"/>
</dbReference>
<reference evidence="2" key="1">
    <citation type="submission" date="2018-06" db="EMBL/GenBank/DDBJ databases">
        <authorList>
            <person name="Zhirakovskaya E."/>
        </authorList>
    </citation>
    <scope>NUCLEOTIDE SEQUENCE</scope>
</reference>
<gene>
    <name evidence="2" type="ORF">MNBD_GAMMA06-1764</name>
</gene>
<evidence type="ECO:0000313" key="2">
    <source>
        <dbReference type="EMBL" id="VAW50082.1"/>
    </source>
</evidence>
<dbReference type="EMBL" id="UOFD01000001">
    <property type="protein sequence ID" value="VAW50082.1"/>
    <property type="molecule type" value="Genomic_DNA"/>
</dbReference>
<dbReference type="InterPro" id="IPR000595">
    <property type="entry name" value="cNMP-bd_dom"/>
</dbReference>
<protein>
    <submittedName>
        <fullName evidence="2">Glycosyltransferase</fullName>
    </submittedName>
</protein>
<feature type="domain" description="Cyclic nucleotide-binding" evidence="1">
    <location>
        <begin position="406"/>
        <end position="449"/>
    </location>
</feature>
<dbReference type="PANTHER" id="PTHR46390:SF1">
    <property type="entry name" value="MANNOSE-1-PHOSPHATE GUANYLYLTRANSFERASE"/>
    <property type="match status" value="1"/>
</dbReference>
<dbReference type="SUPFAM" id="SSF51182">
    <property type="entry name" value="RmlC-like cupins"/>
    <property type="match status" value="1"/>
</dbReference>
<dbReference type="InterPro" id="IPR028098">
    <property type="entry name" value="Glyco_trans_4-like_N"/>
</dbReference>
<dbReference type="PANTHER" id="PTHR46390">
    <property type="entry name" value="MANNOSE-1-PHOSPHATE GUANYLYLTRANSFERASE"/>
    <property type="match status" value="1"/>
</dbReference>
<dbReference type="GO" id="GO:0016757">
    <property type="term" value="F:glycosyltransferase activity"/>
    <property type="evidence" value="ECO:0007669"/>
    <property type="project" value="InterPro"/>
</dbReference>
<dbReference type="AlphaFoldDB" id="A0A3B0WFN8"/>
<sequence>MKIAMLSPISWRTPPRHYGPWENIVSLLTEQLVAMGIEVTLFASSDSITAGKLISVCEHPYSEDPSIDPKVWECLHIAELFKHADEFDLIHNHYDFLPLTYSDTVQTPILTTIHGFSSDAILPVYKKYNDNTYYVAISDADKSTQLDYINTIHHGIDLNQFSYQQNAEDYLLFLGRIHPDKGVHDAIEVASKTGKRLIIAGIIQDENYFKQQVEPHIDGNNVEYIGSVGPQKRQEIMGGALAMLHLIHFDEPFGLSVVESMACGTPVIAYNRGSMPELIQHGRTGFIVDDIASATQAVNEINKLNRKTCRQHIEQHFTCQRMAHAYVETYHKILQARENYRPWGHYQNLLEDENHKVKKLIVNSGERLSLQKHQHRAEHWTVVSGEALVTVDKKEILLKVGQSVDIPKGSVHRIYNPGITQLIIIEVQMGDYFGEDDIIRLQDDYNRAS</sequence>
<evidence type="ECO:0000259" key="1">
    <source>
        <dbReference type="PROSITE" id="PS50042"/>
    </source>
</evidence>
<organism evidence="2">
    <name type="scientific">hydrothermal vent metagenome</name>
    <dbReference type="NCBI Taxonomy" id="652676"/>
    <lineage>
        <taxon>unclassified sequences</taxon>
        <taxon>metagenomes</taxon>
        <taxon>ecological metagenomes</taxon>
    </lineage>
</organism>
<dbReference type="InterPro" id="IPR001296">
    <property type="entry name" value="Glyco_trans_1"/>
</dbReference>
<keyword evidence="2" id="KW-0808">Transferase</keyword>
<dbReference type="Gene3D" id="3.40.50.2000">
    <property type="entry name" value="Glycogen Phosphorylase B"/>
    <property type="match status" value="2"/>
</dbReference>
<dbReference type="InterPro" id="IPR014710">
    <property type="entry name" value="RmlC-like_jellyroll"/>
</dbReference>
<dbReference type="InterPro" id="IPR011051">
    <property type="entry name" value="RmlC_Cupin_sf"/>
</dbReference>
<dbReference type="Pfam" id="PF00534">
    <property type="entry name" value="Glycos_transf_1"/>
    <property type="match status" value="1"/>
</dbReference>
<dbReference type="InterPro" id="IPR001538">
    <property type="entry name" value="Man6P_isomerase-2_C"/>
</dbReference>
<dbReference type="PROSITE" id="PS50042">
    <property type="entry name" value="CNMP_BINDING_3"/>
    <property type="match status" value="1"/>
</dbReference>
<dbReference type="Pfam" id="PF01050">
    <property type="entry name" value="MannoseP_isomer"/>
    <property type="match status" value="1"/>
</dbReference>
<name>A0A3B0WFN8_9ZZZZ</name>